<evidence type="ECO:0000313" key="1">
    <source>
        <dbReference type="EMBL" id="PZF71091.1"/>
    </source>
</evidence>
<name>A0A2W2A790_9BACT</name>
<proteinExistence type="predicted"/>
<dbReference type="SUPFAM" id="SSF50969">
    <property type="entry name" value="YVTN repeat-like/Quinoprotein amine dehydrogenase"/>
    <property type="match status" value="1"/>
</dbReference>
<gene>
    <name evidence="1" type="ORF">DN068_20550</name>
</gene>
<keyword evidence="2" id="KW-1185">Reference proteome</keyword>
<dbReference type="Pfam" id="PF16819">
    <property type="entry name" value="DUF5074"/>
    <property type="match status" value="1"/>
</dbReference>
<dbReference type="PANTHER" id="PTHR47197">
    <property type="entry name" value="PROTEIN NIRF"/>
    <property type="match status" value="1"/>
</dbReference>
<dbReference type="InterPro" id="IPR015943">
    <property type="entry name" value="WD40/YVTN_repeat-like_dom_sf"/>
</dbReference>
<dbReference type="PANTHER" id="PTHR47197:SF3">
    <property type="entry name" value="DIHYDRO-HEME D1 DEHYDROGENASE"/>
    <property type="match status" value="1"/>
</dbReference>
<dbReference type="AlphaFoldDB" id="A0A2W2A790"/>
<dbReference type="InterPro" id="IPR051200">
    <property type="entry name" value="Host-pathogen_enzymatic-act"/>
</dbReference>
<evidence type="ECO:0008006" key="3">
    <source>
        <dbReference type="Google" id="ProtNLM"/>
    </source>
</evidence>
<reference evidence="1 2" key="1">
    <citation type="submission" date="2018-06" db="EMBL/GenBank/DDBJ databases">
        <title>Mucibacter soli gen. nov., sp. nov., a new member of the family Chitinophagaceae producing mucin.</title>
        <authorList>
            <person name="Kim M.-K."/>
            <person name="Park S."/>
            <person name="Kim T.-S."/>
            <person name="Joung Y."/>
            <person name="Han J.-H."/>
            <person name="Kim S.B."/>
        </authorList>
    </citation>
    <scope>NUCLEOTIDE SEQUENCE [LARGE SCALE GENOMIC DNA]</scope>
    <source>
        <strain evidence="1 2">R1-15</strain>
    </source>
</reference>
<comment type="caution">
    <text evidence="1">The sequence shown here is derived from an EMBL/GenBank/DDBJ whole genome shotgun (WGS) entry which is preliminary data.</text>
</comment>
<dbReference type="EMBL" id="QKTW01000027">
    <property type="protein sequence ID" value="PZF71091.1"/>
    <property type="molecule type" value="Genomic_DNA"/>
</dbReference>
<dbReference type="InterPro" id="IPR031815">
    <property type="entry name" value="DUF5074"/>
</dbReference>
<sequence length="344" mass="37735">MFACKKDKPGGSYTLPSTDTTRQVLVVCEGSLGNGNSALTLYLPNKDSVYEDVYKAANGQSLGDVFQSITPIGSNYFLCINNSDKILVINKTDWTLQSSISIPKPRYILPVSEHKAYVSSLFSNKLYTIDPVTMQTTDTIVMPYQNTEGLTLSNDGNSVLVCVWDTANNHLYSVDIATNTPTQSTTLAGYAPQEAFYDKEGKLWVLSGNVTKKKDAALTRIDPVSGNVIKTYQFPTGADVVRPVTNIAKDSIYFIEVNYTGGTQYNGVYRMNINDATLPSQAFVQATAYQYFWGLGVDPLSGNIYVADPKGFVQKGSVYIYSPDGTKTDEFKTSVGPGHIYFKI</sequence>
<dbReference type="Proteomes" id="UP000248745">
    <property type="component" value="Unassembled WGS sequence"/>
</dbReference>
<protein>
    <recommendedName>
        <fullName evidence="3">YncE family protein</fullName>
    </recommendedName>
</protein>
<dbReference type="InterPro" id="IPR011044">
    <property type="entry name" value="Quino_amine_DH_bsu"/>
</dbReference>
<accession>A0A2W2A790</accession>
<evidence type="ECO:0000313" key="2">
    <source>
        <dbReference type="Proteomes" id="UP000248745"/>
    </source>
</evidence>
<organism evidence="1 2">
    <name type="scientific">Taibaiella soli</name>
    <dbReference type="NCBI Taxonomy" id="1649169"/>
    <lineage>
        <taxon>Bacteria</taxon>
        <taxon>Pseudomonadati</taxon>
        <taxon>Bacteroidota</taxon>
        <taxon>Chitinophagia</taxon>
        <taxon>Chitinophagales</taxon>
        <taxon>Chitinophagaceae</taxon>
        <taxon>Taibaiella</taxon>
    </lineage>
</organism>
<dbReference type="Gene3D" id="2.130.10.10">
    <property type="entry name" value="YVTN repeat-like/Quinoprotein amine dehydrogenase"/>
    <property type="match status" value="1"/>
</dbReference>